<reference evidence="3" key="1">
    <citation type="submission" date="2021-01" db="EMBL/GenBank/DDBJ databases">
        <authorList>
            <person name="Kaushik A."/>
        </authorList>
    </citation>
    <scope>NUCLEOTIDE SEQUENCE</scope>
    <source>
        <strain evidence="3">AG5</strain>
    </source>
</reference>
<dbReference type="InterPro" id="IPR018961">
    <property type="entry name" value="DnaJ_homolog_subfam-C_membr-28"/>
</dbReference>
<evidence type="ECO:0000256" key="1">
    <source>
        <dbReference type="SAM" id="MobiDB-lite"/>
    </source>
</evidence>
<evidence type="ECO:0000259" key="2">
    <source>
        <dbReference type="Pfam" id="PF09350"/>
    </source>
</evidence>
<organism evidence="3 4">
    <name type="scientific">Rhizoctonia solani</name>
    <dbReference type="NCBI Taxonomy" id="456999"/>
    <lineage>
        <taxon>Eukaryota</taxon>
        <taxon>Fungi</taxon>
        <taxon>Dikarya</taxon>
        <taxon>Basidiomycota</taxon>
        <taxon>Agaricomycotina</taxon>
        <taxon>Agaricomycetes</taxon>
        <taxon>Cantharellales</taxon>
        <taxon>Ceratobasidiaceae</taxon>
        <taxon>Rhizoctonia</taxon>
    </lineage>
</organism>
<dbReference type="Pfam" id="PF09350">
    <property type="entry name" value="DJC28_CD"/>
    <property type="match status" value="1"/>
</dbReference>
<feature type="compositionally biased region" description="Polar residues" evidence="1">
    <location>
        <begin position="188"/>
        <end position="202"/>
    </location>
</feature>
<proteinExistence type="predicted"/>
<feature type="domain" description="DnaJ homologue subfamily C member 28 conserved" evidence="2">
    <location>
        <begin position="254"/>
        <end position="314"/>
    </location>
</feature>
<gene>
    <name evidence="3" type="ORF">RDB_LOCUS137314</name>
</gene>
<evidence type="ECO:0000313" key="4">
    <source>
        <dbReference type="Proteomes" id="UP000663827"/>
    </source>
</evidence>
<accession>A0A8H3E7A4</accession>
<sequence length="327" mass="36839">MRIQPKTLALTSRGTRNAMIYWSKRSNHRSSSAKLFADAEKEESEYESRSKPSQADIIIIQQTQENWDGEERIQDTVLRMLIDKYQPLRTGQIRTADEKLKENIPQILIKTNTQPSTENDSNSGHFHGTPYMESTSPNPTPAPTSDRLSPAEPTPPWLVTFKVPSHAQASIKLGHFVSTPPRLVTGSDLLQKSVSSDPSSARTRAKQKAERRFALGAGRIDRARESIIDYQSGVHGQETRSRPNPVSIRGWNALIEERIQKAQATGMFDKIEGRGKPLKQTVEEMNPFVAREEFLMNRIVRKNDAAPPWVELQKGRLKGPYYSCGSC</sequence>
<dbReference type="Proteomes" id="UP000663827">
    <property type="component" value="Unassembled WGS sequence"/>
</dbReference>
<feature type="region of interest" description="Disordered" evidence="1">
    <location>
        <begin position="188"/>
        <end position="208"/>
    </location>
</feature>
<dbReference type="PANTHER" id="PTHR39394:SF1">
    <property type="entry name" value="DNAJ HOMOLOGUE SUBFAMILY C MEMBER 28 CONSERVED DOMAIN-CONTAINING PROTEIN"/>
    <property type="match status" value="1"/>
</dbReference>
<feature type="region of interest" description="Disordered" evidence="1">
    <location>
        <begin position="109"/>
        <end position="156"/>
    </location>
</feature>
<protein>
    <recommendedName>
        <fullName evidence="2">DnaJ homologue subfamily C member 28 conserved domain-containing protein</fullName>
    </recommendedName>
</protein>
<feature type="compositionally biased region" description="Polar residues" evidence="1">
    <location>
        <begin position="109"/>
        <end position="124"/>
    </location>
</feature>
<name>A0A8H3E7A4_9AGAM</name>
<comment type="caution">
    <text evidence="3">The sequence shown here is derived from an EMBL/GenBank/DDBJ whole genome shotgun (WGS) entry which is preliminary data.</text>
</comment>
<dbReference type="PANTHER" id="PTHR39394">
    <property type="entry name" value="YALI0E31793P"/>
    <property type="match status" value="1"/>
</dbReference>
<dbReference type="EMBL" id="CAJNJQ010003488">
    <property type="protein sequence ID" value="CAE7199587.1"/>
    <property type="molecule type" value="Genomic_DNA"/>
</dbReference>
<evidence type="ECO:0000313" key="3">
    <source>
        <dbReference type="EMBL" id="CAE7199587.1"/>
    </source>
</evidence>
<dbReference type="AlphaFoldDB" id="A0A8H3E7A4"/>